<gene>
    <name evidence="2" type="ORF">RDWZM_002340</name>
</gene>
<accession>A0A9Q0RRM7</accession>
<protein>
    <submittedName>
        <fullName evidence="2">Uncharacterized protein</fullName>
    </submittedName>
</protein>
<dbReference type="EMBL" id="JAPWDV010000001">
    <property type="protein sequence ID" value="KAJ6223795.1"/>
    <property type="molecule type" value="Genomic_DNA"/>
</dbReference>
<comment type="caution">
    <text evidence="2">The sequence shown here is derived from an EMBL/GenBank/DDBJ whole genome shotgun (WGS) entry which is preliminary data.</text>
</comment>
<sequence>MNSILIIISLLSVCIQTVQPEWIETKTELGFDRKCPEEHYIHPCVCENSFYDYSENDEIFDTFVYCKEIHNAEVMKWAIFGLRGHHVDTLYIEHCRLPDIPSKLFFDIEIKTLRIKHTIILVNEKTFQRLFGSKTEQTFLSDSKFCSTNSSCTKDYYGNFI</sequence>
<dbReference type="Proteomes" id="UP001142055">
    <property type="component" value="Chromosome 1"/>
</dbReference>
<feature type="chain" id="PRO_5040206409" evidence="1">
    <location>
        <begin position="21"/>
        <end position="161"/>
    </location>
</feature>
<name>A0A9Q0RRM7_BLOTA</name>
<evidence type="ECO:0000313" key="2">
    <source>
        <dbReference type="EMBL" id="KAJ6223795.1"/>
    </source>
</evidence>
<feature type="signal peptide" evidence="1">
    <location>
        <begin position="1"/>
        <end position="20"/>
    </location>
</feature>
<proteinExistence type="predicted"/>
<organism evidence="2 3">
    <name type="scientific">Blomia tropicalis</name>
    <name type="common">Mite</name>
    <dbReference type="NCBI Taxonomy" id="40697"/>
    <lineage>
        <taxon>Eukaryota</taxon>
        <taxon>Metazoa</taxon>
        <taxon>Ecdysozoa</taxon>
        <taxon>Arthropoda</taxon>
        <taxon>Chelicerata</taxon>
        <taxon>Arachnida</taxon>
        <taxon>Acari</taxon>
        <taxon>Acariformes</taxon>
        <taxon>Sarcoptiformes</taxon>
        <taxon>Astigmata</taxon>
        <taxon>Glycyphagoidea</taxon>
        <taxon>Echimyopodidae</taxon>
        <taxon>Blomia</taxon>
    </lineage>
</organism>
<keyword evidence="1" id="KW-0732">Signal</keyword>
<evidence type="ECO:0000256" key="1">
    <source>
        <dbReference type="SAM" id="SignalP"/>
    </source>
</evidence>
<dbReference type="AlphaFoldDB" id="A0A9Q0RRM7"/>
<evidence type="ECO:0000313" key="3">
    <source>
        <dbReference type="Proteomes" id="UP001142055"/>
    </source>
</evidence>
<keyword evidence="3" id="KW-1185">Reference proteome</keyword>
<reference evidence="2" key="1">
    <citation type="submission" date="2022-12" db="EMBL/GenBank/DDBJ databases">
        <title>Genome assemblies of Blomia tropicalis.</title>
        <authorList>
            <person name="Cui Y."/>
        </authorList>
    </citation>
    <scope>NUCLEOTIDE SEQUENCE</scope>
    <source>
        <tissue evidence="2">Adult mites</tissue>
    </source>
</reference>